<reference evidence="11" key="1">
    <citation type="submission" date="2018-04" db="EMBL/GenBank/DDBJ databases">
        <authorList>
            <person name="Go L.Y."/>
            <person name="Mitchell J.A."/>
        </authorList>
    </citation>
    <scope>NUCLEOTIDE SEQUENCE</scope>
    <source>
        <tissue evidence="11">Whole organism</tissue>
    </source>
</reference>
<name>A0A336K130_CULSO</name>
<protein>
    <submittedName>
        <fullName evidence="11">CSON012003 protein</fullName>
    </submittedName>
</protein>
<dbReference type="InterPro" id="IPR005829">
    <property type="entry name" value="Sugar_transporter_CS"/>
</dbReference>
<feature type="transmembrane region" description="Helical" evidence="9">
    <location>
        <begin position="98"/>
        <end position="115"/>
    </location>
</feature>
<dbReference type="EMBL" id="UFQS01000054">
    <property type="protein sequence ID" value="SSW98664.1"/>
    <property type="molecule type" value="Genomic_DNA"/>
</dbReference>
<evidence type="ECO:0000256" key="3">
    <source>
        <dbReference type="ARBA" id="ARBA00022475"/>
    </source>
</evidence>
<evidence type="ECO:0000259" key="10">
    <source>
        <dbReference type="PROSITE" id="PS50850"/>
    </source>
</evidence>
<dbReference type="GO" id="GO:0022857">
    <property type="term" value="F:transmembrane transporter activity"/>
    <property type="evidence" value="ECO:0007669"/>
    <property type="project" value="InterPro"/>
</dbReference>
<evidence type="ECO:0000256" key="2">
    <source>
        <dbReference type="ARBA" id="ARBA00022448"/>
    </source>
</evidence>
<evidence type="ECO:0000256" key="6">
    <source>
        <dbReference type="ARBA" id="ARBA00022989"/>
    </source>
</evidence>
<dbReference type="PROSITE" id="PS00217">
    <property type="entry name" value="SUGAR_TRANSPORT_2"/>
    <property type="match status" value="1"/>
</dbReference>
<dbReference type="PRINTS" id="PR00171">
    <property type="entry name" value="SUGRTRNSPORT"/>
</dbReference>
<feature type="transmembrane region" description="Helical" evidence="9">
    <location>
        <begin position="154"/>
        <end position="175"/>
    </location>
</feature>
<dbReference type="InterPro" id="IPR005828">
    <property type="entry name" value="MFS_sugar_transport-like"/>
</dbReference>
<evidence type="ECO:0000256" key="9">
    <source>
        <dbReference type="SAM" id="Phobius"/>
    </source>
</evidence>
<accession>A0A336K130</accession>
<evidence type="ECO:0000256" key="7">
    <source>
        <dbReference type="ARBA" id="ARBA00023136"/>
    </source>
</evidence>
<keyword evidence="6 9" id="KW-1133">Transmembrane helix</keyword>
<dbReference type="InterPro" id="IPR036259">
    <property type="entry name" value="MFS_trans_sf"/>
</dbReference>
<dbReference type="InterPro" id="IPR003663">
    <property type="entry name" value="Sugar/inositol_transpt"/>
</dbReference>
<keyword evidence="8" id="KW-0325">Glycoprotein</keyword>
<gene>
    <name evidence="11" type="primary">CSON012003</name>
</gene>
<dbReference type="AlphaFoldDB" id="A0A336K130"/>
<sequence length="506" mass="56654">MSTSCQYYSNSKQRRGQYFATILSCGGSFASGAALGWSSPVYGDLVTNEEEYENCDLRFCVSQLTFIWIISILSLGAMLISIFTGIIMQSIGRKGAQIIFLFPIALGWISTLLARTELMLYAGRFFVGLSCGAYTIIIPIYVNEIADKCIRGRLLAWSQFMLYSGILFAFFVGLFVDMFNLDVICCCVVVLYGIGLFFLPESPIYLIEKEETDRAVKAMRQLYGDCFNTTTEIAKILESKTSNAFEDALVSEWKLLFRKDGSRQALYIVIGLCLFTHLSGIYPLIFTLSNIYEYCQTLMGSNTISLITAACMMVSSFICVLTIDWVGRRKLLLLSSAGMTVMACFMVMHLYFEYCCAENVEGFEYLAIVFLCFYASFFAIGLGPVTFVMMVEMFSPQVSHLSLAVSSMINYVLMFCIAMIFYPILNRIALVGVFALITLASVLTFVFVIFAVPETKGKSHEDIQKSLANDDTGEEKFTYNNRALTRGFSFADAAVAEIDIKSYFQN</sequence>
<evidence type="ECO:0000313" key="12">
    <source>
        <dbReference type="EMBL" id="SSX19050.1"/>
    </source>
</evidence>
<keyword evidence="4" id="KW-0762">Sugar transport</keyword>
<feature type="transmembrane region" description="Helical" evidence="9">
    <location>
        <begin position="401"/>
        <end position="422"/>
    </location>
</feature>
<dbReference type="PANTHER" id="PTHR48021:SF1">
    <property type="entry name" value="GH07001P-RELATED"/>
    <property type="match status" value="1"/>
</dbReference>
<dbReference type="PANTHER" id="PTHR48021">
    <property type="match status" value="1"/>
</dbReference>
<evidence type="ECO:0000256" key="4">
    <source>
        <dbReference type="ARBA" id="ARBA00022597"/>
    </source>
</evidence>
<reference evidence="12" key="2">
    <citation type="submission" date="2018-07" db="EMBL/GenBank/DDBJ databases">
        <authorList>
            <person name="Quirk P.G."/>
            <person name="Krulwich T.A."/>
        </authorList>
    </citation>
    <scope>NUCLEOTIDE SEQUENCE</scope>
</reference>
<dbReference type="SUPFAM" id="SSF103473">
    <property type="entry name" value="MFS general substrate transporter"/>
    <property type="match status" value="1"/>
</dbReference>
<evidence type="ECO:0000256" key="1">
    <source>
        <dbReference type="ARBA" id="ARBA00004651"/>
    </source>
</evidence>
<dbReference type="InterPro" id="IPR050549">
    <property type="entry name" value="MFS_Trehalose_Transporter"/>
</dbReference>
<dbReference type="EMBL" id="UFQT01000054">
    <property type="protein sequence ID" value="SSX19050.1"/>
    <property type="molecule type" value="Genomic_DNA"/>
</dbReference>
<feature type="transmembrane region" description="Helical" evidence="9">
    <location>
        <begin position="428"/>
        <end position="452"/>
    </location>
</feature>
<organism evidence="11">
    <name type="scientific">Culicoides sonorensis</name>
    <name type="common">Biting midge</name>
    <dbReference type="NCBI Taxonomy" id="179676"/>
    <lineage>
        <taxon>Eukaryota</taxon>
        <taxon>Metazoa</taxon>
        <taxon>Ecdysozoa</taxon>
        <taxon>Arthropoda</taxon>
        <taxon>Hexapoda</taxon>
        <taxon>Insecta</taxon>
        <taxon>Pterygota</taxon>
        <taxon>Neoptera</taxon>
        <taxon>Endopterygota</taxon>
        <taxon>Diptera</taxon>
        <taxon>Nematocera</taxon>
        <taxon>Chironomoidea</taxon>
        <taxon>Ceratopogonidae</taxon>
        <taxon>Ceratopogoninae</taxon>
        <taxon>Culicoides</taxon>
        <taxon>Monoculicoides</taxon>
    </lineage>
</organism>
<dbReference type="FunFam" id="1.20.1250.20:FF:000218">
    <property type="entry name" value="facilitated trehalose transporter Tret1"/>
    <property type="match status" value="1"/>
</dbReference>
<dbReference type="Gene3D" id="1.20.1250.20">
    <property type="entry name" value="MFS general substrate transporter like domains"/>
    <property type="match status" value="1"/>
</dbReference>
<keyword evidence="7 9" id="KW-0472">Membrane</keyword>
<evidence type="ECO:0000256" key="8">
    <source>
        <dbReference type="ARBA" id="ARBA00023180"/>
    </source>
</evidence>
<feature type="transmembrane region" description="Helical" evidence="9">
    <location>
        <begin position="181"/>
        <end position="199"/>
    </location>
</feature>
<evidence type="ECO:0000256" key="5">
    <source>
        <dbReference type="ARBA" id="ARBA00022692"/>
    </source>
</evidence>
<feature type="transmembrane region" description="Helical" evidence="9">
    <location>
        <begin position="364"/>
        <end position="389"/>
    </location>
</feature>
<feature type="transmembrane region" description="Helical" evidence="9">
    <location>
        <begin position="121"/>
        <end position="142"/>
    </location>
</feature>
<comment type="subcellular location">
    <subcellularLocation>
        <location evidence="1">Cell membrane</location>
        <topology evidence="1">Multi-pass membrane protein</topology>
    </subcellularLocation>
</comment>
<keyword evidence="5 9" id="KW-0812">Transmembrane</keyword>
<feature type="transmembrane region" description="Helical" evidence="9">
    <location>
        <begin position="306"/>
        <end position="326"/>
    </location>
</feature>
<dbReference type="InterPro" id="IPR020846">
    <property type="entry name" value="MFS_dom"/>
</dbReference>
<feature type="domain" description="Major facilitator superfamily (MFS) profile" evidence="10">
    <location>
        <begin position="20"/>
        <end position="456"/>
    </location>
</feature>
<feature type="transmembrane region" description="Helical" evidence="9">
    <location>
        <begin position="265"/>
        <end position="286"/>
    </location>
</feature>
<feature type="transmembrane region" description="Helical" evidence="9">
    <location>
        <begin position="331"/>
        <end position="352"/>
    </location>
</feature>
<dbReference type="VEuPathDB" id="VectorBase:CSON012003"/>
<keyword evidence="3" id="KW-1003">Cell membrane</keyword>
<dbReference type="GO" id="GO:0005886">
    <property type="term" value="C:plasma membrane"/>
    <property type="evidence" value="ECO:0007669"/>
    <property type="project" value="UniProtKB-SubCell"/>
</dbReference>
<dbReference type="Pfam" id="PF00083">
    <property type="entry name" value="Sugar_tr"/>
    <property type="match status" value="1"/>
</dbReference>
<proteinExistence type="predicted"/>
<dbReference type="OMA" id="GMGICMA"/>
<feature type="transmembrane region" description="Helical" evidence="9">
    <location>
        <begin position="18"/>
        <end position="37"/>
    </location>
</feature>
<keyword evidence="2" id="KW-0813">Transport</keyword>
<feature type="transmembrane region" description="Helical" evidence="9">
    <location>
        <begin position="66"/>
        <end position="86"/>
    </location>
</feature>
<dbReference type="PROSITE" id="PS50850">
    <property type="entry name" value="MFS"/>
    <property type="match status" value="1"/>
</dbReference>
<evidence type="ECO:0000313" key="11">
    <source>
        <dbReference type="EMBL" id="SSW98664.1"/>
    </source>
</evidence>